<dbReference type="OrthoDB" id="6339452at2759"/>
<keyword evidence="3" id="KW-1185">Reference proteome</keyword>
<reference evidence="2" key="1">
    <citation type="submission" date="2022-03" db="EMBL/GenBank/DDBJ databases">
        <authorList>
            <person name="Lindestad O."/>
        </authorList>
    </citation>
    <scope>NUCLEOTIDE SEQUENCE</scope>
</reference>
<evidence type="ECO:0000313" key="2">
    <source>
        <dbReference type="EMBL" id="CAH2211308.1"/>
    </source>
</evidence>
<dbReference type="InterPro" id="IPR043504">
    <property type="entry name" value="Peptidase_S1_PA_chymotrypsin"/>
</dbReference>
<dbReference type="InterPro" id="IPR009003">
    <property type="entry name" value="Peptidase_S1_PA"/>
</dbReference>
<name>A0A8S4QNW0_9NEOP</name>
<dbReference type="GO" id="GO:0006508">
    <property type="term" value="P:proteolysis"/>
    <property type="evidence" value="ECO:0007669"/>
    <property type="project" value="InterPro"/>
</dbReference>
<comment type="caution">
    <text evidence="2">The sequence shown here is derived from an EMBL/GenBank/DDBJ whole genome shotgun (WGS) entry which is preliminary data.</text>
</comment>
<dbReference type="SUPFAM" id="SSF50494">
    <property type="entry name" value="Trypsin-like serine proteases"/>
    <property type="match status" value="1"/>
</dbReference>
<gene>
    <name evidence="2" type="primary">jg20833</name>
    <name evidence="2" type="ORF">PAEG_LOCUS3138</name>
</gene>
<sequence length="262" mass="29310">MCLPFCLGRAEGDPCTITIKDTKPATHVPGTCQSLYNCAYAWKVLYEDEKKPPMCWWKGDLRVVCCPTIDMGHRTGPFGKLYEPSQHGIKLSNDATCYYDGILQVCCPNKPDRPLPEEKGCPALDIPDQPPNLSIAEEIAWQKCMDNQRFVQVCVAETGDKDRLKRENVCFIPKEKYRISGGEPAKENEFPFMAVLGLAEAIEMGSVHDVRWVGGGSLISDRYILTAAHVLIDTEGGQTSKWVTAAHKHRQHQRSHRCIAGF</sequence>
<proteinExistence type="predicted"/>
<organism evidence="2 3">
    <name type="scientific">Pararge aegeria aegeria</name>
    <dbReference type="NCBI Taxonomy" id="348720"/>
    <lineage>
        <taxon>Eukaryota</taxon>
        <taxon>Metazoa</taxon>
        <taxon>Ecdysozoa</taxon>
        <taxon>Arthropoda</taxon>
        <taxon>Hexapoda</taxon>
        <taxon>Insecta</taxon>
        <taxon>Pterygota</taxon>
        <taxon>Neoptera</taxon>
        <taxon>Endopterygota</taxon>
        <taxon>Lepidoptera</taxon>
        <taxon>Glossata</taxon>
        <taxon>Ditrysia</taxon>
        <taxon>Papilionoidea</taxon>
        <taxon>Nymphalidae</taxon>
        <taxon>Satyrinae</taxon>
        <taxon>Satyrini</taxon>
        <taxon>Parargina</taxon>
        <taxon>Pararge</taxon>
    </lineage>
</organism>
<evidence type="ECO:0000313" key="3">
    <source>
        <dbReference type="Proteomes" id="UP000838756"/>
    </source>
</evidence>
<feature type="domain" description="Peptidase S1" evidence="1">
    <location>
        <begin position="179"/>
        <end position="254"/>
    </location>
</feature>
<dbReference type="Gene3D" id="2.40.10.10">
    <property type="entry name" value="Trypsin-like serine proteases"/>
    <property type="match status" value="1"/>
</dbReference>
<dbReference type="Proteomes" id="UP000838756">
    <property type="component" value="Unassembled WGS sequence"/>
</dbReference>
<dbReference type="GO" id="GO:0004252">
    <property type="term" value="F:serine-type endopeptidase activity"/>
    <property type="evidence" value="ECO:0007669"/>
    <property type="project" value="InterPro"/>
</dbReference>
<dbReference type="EMBL" id="CAKXAJ010009842">
    <property type="protein sequence ID" value="CAH2211308.1"/>
    <property type="molecule type" value="Genomic_DNA"/>
</dbReference>
<evidence type="ECO:0000259" key="1">
    <source>
        <dbReference type="Pfam" id="PF00089"/>
    </source>
</evidence>
<dbReference type="AlphaFoldDB" id="A0A8S4QNW0"/>
<protein>
    <submittedName>
        <fullName evidence="2">Jg20833 protein</fullName>
    </submittedName>
</protein>
<accession>A0A8S4QNW0</accession>
<dbReference type="Pfam" id="PF00089">
    <property type="entry name" value="Trypsin"/>
    <property type="match status" value="1"/>
</dbReference>
<dbReference type="InterPro" id="IPR001254">
    <property type="entry name" value="Trypsin_dom"/>
</dbReference>